<reference evidence="9 10" key="1">
    <citation type="submission" date="2015-09" db="EMBL/GenBank/DDBJ databases">
        <title>Draft genome sequence of Alicyclobacillus ferrooxydans DSM 22381.</title>
        <authorList>
            <person name="Hemp J."/>
        </authorList>
    </citation>
    <scope>NUCLEOTIDE SEQUENCE [LARGE SCALE GENOMIC DNA]</scope>
    <source>
        <strain evidence="9 10">TC-34</strain>
    </source>
</reference>
<evidence type="ECO:0000256" key="1">
    <source>
        <dbReference type="ARBA" id="ARBA00004651"/>
    </source>
</evidence>
<feature type="transmembrane region" description="Helical" evidence="7">
    <location>
        <begin position="432"/>
        <end position="452"/>
    </location>
</feature>
<dbReference type="AlphaFoldDB" id="A0A0P9CK99"/>
<evidence type="ECO:0000256" key="7">
    <source>
        <dbReference type="SAM" id="Phobius"/>
    </source>
</evidence>
<dbReference type="InterPro" id="IPR020846">
    <property type="entry name" value="MFS_dom"/>
</dbReference>
<dbReference type="GO" id="GO:0022857">
    <property type="term" value="F:transmembrane transporter activity"/>
    <property type="evidence" value="ECO:0007669"/>
    <property type="project" value="InterPro"/>
</dbReference>
<feature type="transmembrane region" description="Helical" evidence="7">
    <location>
        <begin position="285"/>
        <end position="306"/>
    </location>
</feature>
<accession>A0A0P9CK99</accession>
<feature type="domain" description="Major facilitator superfamily (MFS) profile" evidence="8">
    <location>
        <begin position="9"/>
        <end position="460"/>
    </location>
</feature>
<keyword evidence="5 7" id="KW-0472">Membrane</keyword>
<dbReference type="OrthoDB" id="9810492at2"/>
<name>A0A0P9CK99_9BACL</name>
<feature type="transmembrane region" description="Helical" evidence="7">
    <location>
        <begin position="352"/>
        <end position="370"/>
    </location>
</feature>
<dbReference type="InterPro" id="IPR036259">
    <property type="entry name" value="MFS_trans_sf"/>
</dbReference>
<feature type="transmembrane region" description="Helical" evidence="7">
    <location>
        <begin position="139"/>
        <end position="160"/>
    </location>
</feature>
<dbReference type="SUPFAM" id="SSF103473">
    <property type="entry name" value="MFS general substrate transporter"/>
    <property type="match status" value="1"/>
</dbReference>
<comment type="subcellular location">
    <subcellularLocation>
        <location evidence="1">Cell membrane</location>
        <topology evidence="1">Multi-pass membrane protein</topology>
    </subcellularLocation>
</comment>
<dbReference type="Pfam" id="PF07690">
    <property type="entry name" value="MFS_1"/>
    <property type="match status" value="2"/>
</dbReference>
<dbReference type="PATRIC" id="fig|471514.4.peg.2132"/>
<evidence type="ECO:0000256" key="2">
    <source>
        <dbReference type="ARBA" id="ARBA00022448"/>
    </source>
</evidence>
<feature type="transmembrane region" description="Helical" evidence="7">
    <location>
        <begin position="318"/>
        <end position="340"/>
    </location>
</feature>
<dbReference type="PANTHER" id="PTHR23520:SF5">
    <property type="entry name" value="TRANSPORTER, PUTATIVE (AFU_ORTHOLOGUE AFUA_3G04000)-RELATED"/>
    <property type="match status" value="1"/>
</dbReference>
<feature type="transmembrane region" description="Helical" evidence="7">
    <location>
        <begin position="85"/>
        <end position="108"/>
    </location>
</feature>
<keyword evidence="4 7" id="KW-1133">Transmembrane helix</keyword>
<evidence type="ECO:0000313" key="9">
    <source>
        <dbReference type="EMBL" id="KPV39356.1"/>
    </source>
</evidence>
<evidence type="ECO:0000256" key="4">
    <source>
        <dbReference type="ARBA" id="ARBA00022989"/>
    </source>
</evidence>
<evidence type="ECO:0000259" key="8">
    <source>
        <dbReference type="PROSITE" id="PS50850"/>
    </source>
</evidence>
<dbReference type="Gene3D" id="1.20.1250.20">
    <property type="entry name" value="MFS general substrate transporter like domains"/>
    <property type="match status" value="2"/>
</dbReference>
<evidence type="ECO:0000313" key="10">
    <source>
        <dbReference type="Proteomes" id="UP000050482"/>
    </source>
</evidence>
<dbReference type="PANTHER" id="PTHR23520">
    <property type="entry name" value="TRANSPORTER, PUTATIVE (AFU_ORTHOLOGUE AFUA_3G04000)-RELATED"/>
    <property type="match status" value="1"/>
</dbReference>
<dbReference type="EMBL" id="LJCO01000107">
    <property type="protein sequence ID" value="KPV39356.1"/>
    <property type="molecule type" value="Genomic_DNA"/>
</dbReference>
<dbReference type="InterPro" id="IPR011701">
    <property type="entry name" value="MFS"/>
</dbReference>
<organism evidence="9 10">
    <name type="scientific">Alicyclobacillus ferrooxydans</name>
    <dbReference type="NCBI Taxonomy" id="471514"/>
    <lineage>
        <taxon>Bacteria</taxon>
        <taxon>Bacillati</taxon>
        <taxon>Bacillota</taxon>
        <taxon>Bacilli</taxon>
        <taxon>Bacillales</taxon>
        <taxon>Alicyclobacillaceae</taxon>
        <taxon>Alicyclobacillus</taxon>
    </lineage>
</organism>
<comment type="caution">
    <text evidence="9">The sequence shown here is derived from an EMBL/GenBank/DDBJ whole genome shotgun (WGS) entry which is preliminary data.</text>
</comment>
<protein>
    <submittedName>
        <fullName evidence="9">MFS transporter</fullName>
    </submittedName>
</protein>
<gene>
    <name evidence="9" type="ORF">AN477_22995</name>
</gene>
<keyword evidence="10" id="KW-1185">Reference proteome</keyword>
<evidence type="ECO:0000256" key="5">
    <source>
        <dbReference type="ARBA" id="ARBA00023136"/>
    </source>
</evidence>
<feature type="region of interest" description="Disordered" evidence="6">
    <location>
        <begin position="201"/>
        <end position="245"/>
    </location>
</feature>
<evidence type="ECO:0000256" key="3">
    <source>
        <dbReference type="ARBA" id="ARBA00022692"/>
    </source>
</evidence>
<dbReference type="STRING" id="471514.AN477_22995"/>
<feature type="transmembrane region" description="Helical" evidence="7">
    <location>
        <begin position="43"/>
        <end position="65"/>
    </location>
</feature>
<dbReference type="RefSeq" id="WP_054971517.1">
    <property type="nucleotide sequence ID" value="NZ_LJCO01000107.1"/>
</dbReference>
<sequence>MPGEPIHRVAKRLILIRSLRSIGQGAMVVDLTLYLKALHWSGAAIGAVTTGAGLFGALLILFVGVVSDRVGRRPFLLVYEGLTMLAALLAAWTTAGVVLVLAIVVAGFGRGQAGGAGPFMPAEQAWLASHVSQRHRGRVFSINNAGGFVGMAVGSVLAGWPALSHAQTVLGLYRPVFLLVMAISLTCCLLVLFTPEEREVSSGAQRRSAENRSSENVAVSSKALHGAESNSAQQVGDTKRSADAEAPRLRAGANTMSPASQAIMQQQMEIEQVTRRRENRAMVQLALVNAVNGLAVGLTGPMMVYWFSLRFGASSADIGATLSVGFLLTGFVSFLSAWLADKYGMVRSVTGMRVVGSSMMLLLPFIPNFWGASGLYALRSAMNRGTQGNRSALSASIVRDNRRGLSISINALSMRLPSAIGPTITGLLFDAGAINLPIYLTAALQLVNAWLYQRMFGKYDQDAASGHK</sequence>
<dbReference type="GO" id="GO:0005886">
    <property type="term" value="C:plasma membrane"/>
    <property type="evidence" value="ECO:0007669"/>
    <property type="project" value="UniProtKB-SubCell"/>
</dbReference>
<feature type="transmembrane region" description="Helical" evidence="7">
    <location>
        <begin position="172"/>
        <end position="193"/>
    </location>
</feature>
<keyword evidence="3 7" id="KW-0812">Transmembrane</keyword>
<dbReference type="PROSITE" id="PS50850">
    <property type="entry name" value="MFS"/>
    <property type="match status" value="1"/>
</dbReference>
<dbReference type="Proteomes" id="UP000050482">
    <property type="component" value="Unassembled WGS sequence"/>
</dbReference>
<evidence type="ECO:0000256" key="6">
    <source>
        <dbReference type="SAM" id="MobiDB-lite"/>
    </source>
</evidence>
<keyword evidence="2" id="KW-0813">Transport</keyword>
<proteinExistence type="predicted"/>